<feature type="domain" description="GtrA/DPMS transmembrane" evidence="8">
    <location>
        <begin position="41"/>
        <end position="158"/>
    </location>
</feature>
<protein>
    <recommendedName>
        <fullName evidence="8">GtrA/DPMS transmembrane domain-containing protein</fullName>
    </recommendedName>
</protein>
<dbReference type="RefSeq" id="WP_345426575.1">
    <property type="nucleotide sequence ID" value="NZ_BAABGT010000106.1"/>
</dbReference>
<feature type="region of interest" description="Disordered" evidence="6">
    <location>
        <begin position="166"/>
        <end position="224"/>
    </location>
</feature>
<keyword evidence="3 7" id="KW-0812">Transmembrane</keyword>
<dbReference type="InterPro" id="IPR007267">
    <property type="entry name" value="GtrA_DPMS_TM"/>
</dbReference>
<dbReference type="PANTHER" id="PTHR38459:SF1">
    <property type="entry name" value="PROPHAGE BACTOPRENOL-LINKED GLUCOSE TRANSLOCASE HOMOLOG"/>
    <property type="match status" value="1"/>
</dbReference>
<dbReference type="Proteomes" id="UP001501598">
    <property type="component" value="Unassembled WGS sequence"/>
</dbReference>
<gene>
    <name evidence="9" type="ORF">GCM10023175_63270</name>
</gene>
<evidence type="ECO:0000256" key="6">
    <source>
        <dbReference type="SAM" id="MobiDB-lite"/>
    </source>
</evidence>
<comment type="caution">
    <text evidence="9">The sequence shown here is derived from an EMBL/GenBank/DDBJ whole genome shotgun (WGS) entry which is preliminary data.</text>
</comment>
<evidence type="ECO:0000313" key="9">
    <source>
        <dbReference type="EMBL" id="GAA4557947.1"/>
    </source>
</evidence>
<feature type="transmembrane region" description="Helical" evidence="7">
    <location>
        <begin position="65"/>
        <end position="84"/>
    </location>
</feature>
<reference evidence="10" key="1">
    <citation type="journal article" date="2019" name="Int. J. Syst. Evol. Microbiol.">
        <title>The Global Catalogue of Microorganisms (GCM) 10K type strain sequencing project: providing services to taxonomists for standard genome sequencing and annotation.</title>
        <authorList>
            <consortium name="The Broad Institute Genomics Platform"/>
            <consortium name="The Broad Institute Genome Sequencing Center for Infectious Disease"/>
            <person name="Wu L."/>
            <person name="Ma J."/>
        </authorList>
    </citation>
    <scope>NUCLEOTIDE SEQUENCE [LARGE SCALE GENOMIC DNA]</scope>
    <source>
        <strain evidence="10">JCM 17906</strain>
    </source>
</reference>
<keyword evidence="4 7" id="KW-1133">Transmembrane helix</keyword>
<evidence type="ECO:0000259" key="8">
    <source>
        <dbReference type="Pfam" id="PF04138"/>
    </source>
</evidence>
<feature type="compositionally biased region" description="Basic and acidic residues" evidence="6">
    <location>
        <begin position="166"/>
        <end position="178"/>
    </location>
</feature>
<organism evidence="9 10">
    <name type="scientific">Pseudonocardia xishanensis</name>
    <dbReference type="NCBI Taxonomy" id="630995"/>
    <lineage>
        <taxon>Bacteria</taxon>
        <taxon>Bacillati</taxon>
        <taxon>Actinomycetota</taxon>
        <taxon>Actinomycetes</taxon>
        <taxon>Pseudonocardiales</taxon>
        <taxon>Pseudonocardiaceae</taxon>
        <taxon>Pseudonocardia</taxon>
    </lineage>
</organism>
<evidence type="ECO:0000256" key="2">
    <source>
        <dbReference type="ARBA" id="ARBA00009399"/>
    </source>
</evidence>
<name>A0ABP8S2B7_9PSEU</name>
<comment type="subcellular location">
    <subcellularLocation>
        <location evidence="1">Membrane</location>
        <topology evidence="1">Multi-pass membrane protein</topology>
    </subcellularLocation>
</comment>
<comment type="similarity">
    <text evidence="2">Belongs to the GtrA family.</text>
</comment>
<dbReference type="EMBL" id="BAABGT010000106">
    <property type="protein sequence ID" value="GAA4557947.1"/>
    <property type="molecule type" value="Genomic_DNA"/>
</dbReference>
<proteinExistence type="inferred from homology"/>
<evidence type="ECO:0000256" key="4">
    <source>
        <dbReference type="ARBA" id="ARBA00022989"/>
    </source>
</evidence>
<evidence type="ECO:0000256" key="1">
    <source>
        <dbReference type="ARBA" id="ARBA00004141"/>
    </source>
</evidence>
<feature type="compositionally biased region" description="Low complexity" evidence="6">
    <location>
        <begin position="181"/>
        <end position="194"/>
    </location>
</feature>
<accession>A0ABP8S2B7</accession>
<evidence type="ECO:0000256" key="5">
    <source>
        <dbReference type="ARBA" id="ARBA00023136"/>
    </source>
</evidence>
<feature type="transmembrane region" description="Helical" evidence="7">
    <location>
        <begin position="105"/>
        <end position="122"/>
    </location>
</feature>
<evidence type="ECO:0000313" key="10">
    <source>
        <dbReference type="Proteomes" id="UP001501598"/>
    </source>
</evidence>
<dbReference type="PANTHER" id="PTHR38459">
    <property type="entry name" value="PROPHAGE BACTOPRENOL-LINKED GLUCOSE TRANSLOCASE HOMOLOG"/>
    <property type="match status" value="1"/>
</dbReference>
<keyword evidence="5 7" id="KW-0472">Membrane</keyword>
<evidence type="ECO:0000256" key="3">
    <source>
        <dbReference type="ARBA" id="ARBA00022692"/>
    </source>
</evidence>
<evidence type="ECO:0000256" key="7">
    <source>
        <dbReference type="SAM" id="Phobius"/>
    </source>
</evidence>
<dbReference type="InterPro" id="IPR051401">
    <property type="entry name" value="GtrA_CellWall_Glycosyl"/>
</dbReference>
<dbReference type="Pfam" id="PF04138">
    <property type="entry name" value="GtrA_DPMS_TM"/>
    <property type="match status" value="1"/>
</dbReference>
<sequence>MASRAITAPGPHLPLGHVLGAVSHRLQGGRERFPLIAQLARYTVVGGFGTAVNAVLYLLGRLVLGPIPANLVALLLSTAISTEVNRRFTFAGAPAHRWRVYLQDLGTVVFYAGYSTAVLLLVDEWITDATALQETAAVTAASVLGGLLRFVILKAWVFDTGHERTDLGDDAVGDHDPRNQGGVRAAGPAAARVPAEPRDVATGDRGPGAAPHRGGPRPEGLRAV</sequence>
<keyword evidence="10" id="KW-1185">Reference proteome</keyword>